<feature type="region of interest" description="Disordered" evidence="1">
    <location>
        <begin position="152"/>
        <end position="173"/>
    </location>
</feature>
<evidence type="ECO:0000313" key="4">
    <source>
        <dbReference type="Proteomes" id="UP000287166"/>
    </source>
</evidence>
<proteinExistence type="predicted"/>
<dbReference type="AlphaFoldDB" id="A0A401GHY3"/>
<feature type="signal peptide" evidence="2">
    <location>
        <begin position="1"/>
        <end position="18"/>
    </location>
</feature>
<dbReference type="Gene3D" id="2.60.40.420">
    <property type="entry name" value="Cupredoxins - blue copper proteins"/>
    <property type="match status" value="1"/>
</dbReference>
<name>A0A401GHY3_9APHY</name>
<dbReference type="RefSeq" id="XP_027612695.1">
    <property type="nucleotide sequence ID" value="XM_027756894.1"/>
</dbReference>
<accession>A0A401GHY3</accession>
<dbReference type="InterPro" id="IPR052953">
    <property type="entry name" value="Ser-rich/MCO-related"/>
</dbReference>
<keyword evidence="4" id="KW-1185">Reference proteome</keyword>
<reference evidence="3 4" key="1">
    <citation type="journal article" date="2018" name="Sci. Rep.">
        <title>Genome sequence of the cauliflower mushroom Sparassis crispa (Hanabiratake) and its association with beneficial usage.</title>
        <authorList>
            <person name="Kiyama R."/>
            <person name="Furutani Y."/>
            <person name="Kawaguchi K."/>
            <person name="Nakanishi T."/>
        </authorList>
    </citation>
    <scope>NUCLEOTIDE SEQUENCE [LARGE SCALE GENOMIC DNA]</scope>
</reference>
<feature type="compositionally biased region" description="Low complexity" evidence="1">
    <location>
        <begin position="152"/>
        <end position="169"/>
    </location>
</feature>
<dbReference type="SUPFAM" id="SSF49503">
    <property type="entry name" value="Cupredoxins"/>
    <property type="match status" value="1"/>
</dbReference>
<dbReference type="InterPro" id="IPR008972">
    <property type="entry name" value="Cupredoxin"/>
</dbReference>
<dbReference type="EMBL" id="BFAD01000004">
    <property type="protein sequence ID" value="GBE81782.1"/>
    <property type="molecule type" value="Genomic_DNA"/>
</dbReference>
<evidence type="ECO:0000256" key="2">
    <source>
        <dbReference type="SAM" id="SignalP"/>
    </source>
</evidence>
<feature type="chain" id="PRO_5019204701" description="Phytocyanin domain-containing protein" evidence="2">
    <location>
        <begin position="19"/>
        <end position="197"/>
    </location>
</feature>
<organism evidence="3 4">
    <name type="scientific">Sparassis crispa</name>
    <dbReference type="NCBI Taxonomy" id="139825"/>
    <lineage>
        <taxon>Eukaryota</taxon>
        <taxon>Fungi</taxon>
        <taxon>Dikarya</taxon>
        <taxon>Basidiomycota</taxon>
        <taxon>Agaricomycotina</taxon>
        <taxon>Agaricomycetes</taxon>
        <taxon>Polyporales</taxon>
        <taxon>Sparassidaceae</taxon>
        <taxon>Sparassis</taxon>
    </lineage>
</organism>
<evidence type="ECO:0008006" key="5">
    <source>
        <dbReference type="Google" id="ProtNLM"/>
    </source>
</evidence>
<keyword evidence="2" id="KW-0732">Signal</keyword>
<dbReference type="CDD" id="cd00920">
    <property type="entry name" value="Cupredoxin"/>
    <property type="match status" value="1"/>
</dbReference>
<dbReference type="Proteomes" id="UP000287166">
    <property type="component" value="Unassembled WGS sequence"/>
</dbReference>
<evidence type="ECO:0000313" key="3">
    <source>
        <dbReference type="EMBL" id="GBE81782.1"/>
    </source>
</evidence>
<dbReference type="GeneID" id="38778699"/>
<dbReference type="PANTHER" id="PTHR34883">
    <property type="entry name" value="SERINE-RICH PROTEIN, PUTATIVE-RELATED-RELATED"/>
    <property type="match status" value="1"/>
</dbReference>
<dbReference type="OrthoDB" id="1921208at2759"/>
<gene>
    <name evidence="3" type="ORF">SCP_0401550</name>
</gene>
<sequence>MRFSALLAALLPIGAALANTILVKVGENGTLTYNPSSVNATVGDTIAFQFLAKNHTITQSTFASPCTNFTSANGTTGVDSGFQFVAANASAFPQFSFTVQNASAPLWFYCRQAGHCAAGMVFAVNPTAQKSFATFQAAANATGMNATASSAAPSHASSAASSPSASSTTKMNGANTVRTGSAAVLLTAAGTLAGLLL</sequence>
<protein>
    <recommendedName>
        <fullName evidence="5">Phytocyanin domain-containing protein</fullName>
    </recommendedName>
</protein>
<dbReference type="InParanoid" id="A0A401GHY3"/>
<dbReference type="STRING" id="139825.A0A401GHY3"/>
<evidence type="ECO:0000256" key="1">
    <source>
        <dbReference type="SAM" id="MobiDB-lite"/>
    </source>
</evidence>
<dbReference type="PANTHER" id="PTHR34883:SF4">
    <property type="entry name" value="CUPREDOXIN"/>
    <property type="match status" value="1"/>
</dbReference>
<comment type="caution">
    <text evidence="3">The sequence shown here is derived from an EMBL/GenBank/DDBJ whole genome shotgun (WGS) entry which is preliminary data.</text>
</comment>